<evidence type="ECO:0000256" key="4">
    <source>
        <dbReference type="ARBA" id="ARBA00023186"/>
    </source>
</evidence>
<dbReference type="GO" id="GO:0005737">
    <property type="term" value="C:cytoplasm"/>
    <property type="evidence" value="ECO:0007669"/>
    <property type="project" value="UniProtKB-SubCell"/>
</dbReference>
<dbReference type="OrthoDB" id="10250354at2759"/>
<keyword evidence="8" id="KW-1185">Reference proteome</keyword>
<organism evidence="8 9">
    <name type="scientific">Heligmosomoides polygyrus</name>
    <name type="common">Parasitic roundworm</name>
    <dbReference type="NCBI Taxonomy" id="6339"/>
    <lineage>
        <taxon>Eukaryota</taxon>
        <taxon>Metazoa</taxon>
        <taxon>Ecdysozoa</taxon>
        <taxon>Nematoda</taxon>
        <taxon>Chromadorea</taxon>
        <taxon>Rhabditida</taxon>
        <taxon>Rhabditina</taxon>
        <taxon>Rhabditomorpha</taxon>
        <taxon>Strongyloidea</taxon>
        <taxon>Heligmosomidae</taxon>
        <taxon>Heligmosomoides</taxon>
    </lineage>
</organism>
<evidence type="ECO:0000256" key="2">
    <source>
        <dbReference type="ARBA" id="ARBA00004496"/>
    </source>
</evidence>
<dbReference type="CDD" id="cd06257">
    <property type="entry name" value="DnaJ"/>
    <property type="match status" value="1"/>
</dbReference>
<protein>
    <submittedName>
        <fullName evidence="9">J domain-containing protein</fullName>
    </submittedName>
</protein>
<name>A0A183G9R7_HELPZ</name>
<evidence type="ECO:0000256" key="1">
    <source>
        <dbReference type="ARBA" id="ARBA00004123"/>
    </source>
</evidence>
<evidence type="ECO:0000256" key="3">
    <source>
        <dbReference type="ARBA" id="ARBA00022490"/>
    </source>
</evidence>
<dbReference type="GO" id="GO:0000390">
    <property type="term" value="P:spliceosomal complex disassembly"/>
    <property type="evidence" value="ECO:0007669"/>
    <property type="project" value="TreeGrafter"/>
</dbReference>
<proteinExistence type="predicted"/>
<dbReference type="SUPFAM" id="SSF46565">
    <property type="entry name" value="Chaperone J-domain"/>
    <property type="match status" value="1"/>
</dbReference>
<reference evidence="9" key="2">
    <citation type="submission" date="2019-09" db="UniProtKB">
        <authorList>
            <consortium name="WormBaseParasite"/>
        </authorList>
    </citation>
    <scope>IDENTIFICATION</scope>
</reference>
<dbReference type="PRINTS" id="PR00625">
    <property type="entry name" value="JDOMAIN"/>
</dbReference>
<evidence type="ECO:0000313" key="8">
    <source>
        <dbReference type="Proteomes" id="UP000050761"/>
    </source>
</evidence>
<reference evidence="7 8" key="1">
    <citation type="submission" date="2018-11" db="EMBL/GenBank/DDBJ databases">
        <authorList>
            <consortium name="Pathogen Informatics"/>
        </authorList>
    </citation>
    <scope>NUCLEOTIDE SEQUENCE [LARGE SCALE GENOMIC DNA]</scope>
</reference>
<evidence type="ECO:0000313" key="9">
    <source>
        <dbReference type="WBParaSite" id="HPBE_0001870301-mRNA-1"/>
    </source>
</evidence>
<sequence>MPAKIAFNPYEVLGIERGCTEKEIQKAYRQQCLRWHPDKNLDNKEEAEKRFITAKEAFKFLFEKEKRVEYDREYERAQHRDAHQRARMAQADSVRRKLIDDLHQREKDFANNRTAEEHLTPSQLHHRKREEVGGRLLYSRFIRQSVKMVVLREDKEFLRA</sequence>
<dbReference type="GO" id="GO:0005681">
    <property type="term" value="C:spliceosomal complex"/>
    <property type="evidence" value="ECO:0007669"/>
    <property type="project" value="TreeGrafter"/>
</dbReference>
<evidence type="ECO:0000256" key="5">
    <source>
        <dbReference type="ARBA" id="ARBA00023242"/>
    </source>
</evidence>
<accession>A0A183G9R7</accession>
<dbReference type="WBParaSite" id="HPBE_0001870301-mRNA-1">
    <property type="protein sequence ID" value="HPBE_0001870301-mRNA-1"/>
    <property type="gene ID" value="HPBE_0001870301"/>
</dbReference>
<gene>
    <name evidence="7" type="ORF">HPBE_LOCUS18702</name>
</gene>
<keyword evidence="5" id="KW-0539">Nucleus</keyword>
<dbReference type="PANTHER" id="PTHR44313:SF1">
    <property type="entry name" value="DNAJ HOMOLOG SUBFAMILY C MEMBER 17"/>
    <property type="match status" value="1"/>
</dbReference>
<comment type="subcellular location">
    <subcellularLocation>
        <location evidence="2">Cytoplasm</location>
    </subcellularLocation>
    <subcellularLocation>
        <location evidence="1">Nucleus</location>
    </subcellularLocation>
</comment>
<dbReference type="PANTHER" id="PTHR44313">
    <property type="entry name" value="DNAJ HOMOLOG SUBFAMILY C MEMBER 17"/>
    <property type="match status" value="1"/>
</dbReference>
<dbReference type="PROSITE" id="PS50076">
    <property type="entry name" value="DNAJ_2"/>
    <property type="match status" value="1"/>
</dbReference>
<accession>A0A3P8C2G4</accession>
<keyword evidence="3" id="KW-0963">Cytoplasm</keyword>
<dbReference type="Pfam" id="PF00226">
    <property type="entry name" value="DnaJ"/>
    <property type="match status" value="1"/>
</dbReference>
<evidence type="ECO:0000259" key="6">
    <source>
        <dbReference type="PROSITE" id="PS50076"/>
    </source>
</evidence>
<dbReference type="InterPro" id="IPR036869">
    <property type="entry name" value="J_dom_sf"/>
</dbReference>
<dbReference type="AlphaFoldDB" id="A0A183G9R7"/>
<dbReference type="Proteomes" id="UP000050761">
    <property type="component" value="Unassembled WGS sequence"/>
</dbReference>
<dbReference type="InterPro" id="IPR001623">
    <property type="entry name" value="DnaJ_domain"/>
</dbReference>
<dbReference type="SMART" id="SM00271">
    <property type="entry name" value="DnaJ"/>
    <property type="match status" value="1"/>
</dbReference>
<dbReference type="EMBL" id="UZAH01030865">
    <property type="protein sequence ID" value="VDP12595.1"/>
    <property type="molecule type" value="Genomic_DNA"/>
</dbReference>
<feature type="domain" description="J" evidence="6">
    <location>
        <begin position="8"/>
        <end position="74"/>
    </location>
</feature>
<evidence type="ECO:0000313" key="7">
    <source>
        <dbReference type="EMBL" id="VDP12595.1"/>
    </source>
</evidence>
<dbReference type="InterPro" id="IPR052094">
    <property type="entry name" value="Pre-mRNA-splicing_ERAD"/>
</dbReference>
<keyword evidence="4" id="KW-0143">Chaperone</keyword>
<dbReference type="Gene3D" id="1.10.287.110">
    <property type="entry name" value="DnaJ domain"/>
    <property type="match status" value="1"/>
</dbReference>